<keyword evidence="3" id="KW-1185">Reference proteome</keyword>
<protein>
    <submittedName>
        <fullName evidence="2">Uncharacterized protein</fullName>
    </submittedName>
</protein>
<proteinExistence type="predicted"/>
<dbReference type="Proteomes" id="UP000238479">
    <property type="component" value="Chromosome 4"/>
</dbReference>
<organism evidence="2 3">
    <name type="scientific">Rosa chinensis</name>
    <name type="common">China rose</name>
    <dbReference type="NCBI Taxonomy" id="74649"/>
    <lineage>
        <taxon>Eukaryota</taxon>
        <taxon>Viridiplantae</taxon>
        <taxon>Streptophyta</taxon>
        <taxon>Embryophyta</taxon>
        <taxon>Tracheophyta</taxon>
        <taxon>Spermatophyta</taxon>
        <taxon>Magnoliopsida</taxon>
        <taxon>eudicotyledons</taxon>
        <taxon>Gunneridae</taxon>
        <taxon>Pentapetalae</taxon>
        <taxon>rosids</taxon>
        <taxon>fabids</taxon>
        <taxon>Rosales</taxon>
        <taxon>Rosaceae</taxon>
        <taxon>Rosoideae</taxon>
        <taxon>Rosoideae incertae sedis</taxon>
        <taxon>Rosa</taxon>
    </lineage>
</organism>
<gene>
    <name evidence="2" type="ORF">RchiOBHm_Chr4g0427731</name>
</gene>
<name>A0A2P6QZQ0_ROSCH</name>
<keyword evidence="1" id="KW-0472">Membrane</keyword>
<dbReference type="AlphaFoldDB" id="A0A2P6QZQ0"/>
<sequence length="228" mass="26089">MAWAAQAGWWCRGVCNLTFWLGPDGLWVWALALDLCYFLILISCFLILYLVRCGLMPVISLYHYWVGRRGFCPGMHTQCALSGLTRQQAICMIKWTQSPSGRMKRSVARFTSMRQHSGKAVLFVMMFFCDRVIFPVCHRYVKANRVAIGALFANWCLLEYIDFVGAFGIISRDSLDIYCNLGFKLHVPPPLFCSFINQGLRAAAPAPFQKKKLAYLLEIRNQVQTYDT</sequence>
<evidence type="ECO:0000256" key="1">
    <source>
        <dbReference type="SAM" id="Phobius"/>
    </source>
</evidence>
<reference evidence="2 3" key="1">
    <citation type="journal article" date="2018" name="Nat. Genet.">
        <title>The Rosa genome provides new insights in the design of modern roses.</title>
        <authorList>
            <person name="Bendahmane M."/>
        </authorList>
    </citation>
    <scope>NUCLEOTIDE SEQUENCE [LARGE SCALE GENOMIC DNA]</scope>
    <source>
        <strain evidence="3">cv. Old Blush</strain>
    </source>
</reference>
<feature type="transmembrane region" description="Helical" evidence="1">
    <location>
        <begin position="26"/>
        <end position="51"/>
    </location>
</feature>
<dbReference type="Gramene" id="PRQ39664">
    <property type="protein sequence ID" value="PRQ39664"/>
    <property type="gene ID" value="RchiOBHm_Chr4g0427731"/>
</dbReference>
<comment type="caution">
    <text evidence="2">The sequence shown here is derived from an EMBL/GenBank/DDBJ whole genome shotgun (WGS) entry which is preliminary data.</text>
</comment>
<evidence type="ECO:0000313" key="3">
    <source>
        <dbReference type="Proteomes" id="UP000238479"/>
    </source>
</evidence>
<evidence type="ECO:0000313" key="2">
    <source>
        <dbReference type="EMBL" id="PRQ39664.1"/>
    </source>
</evidence>
<keyword evidence="1" id="KW-1133">Transmembrane helix</keyword>
<dbReference type="EMBL" id="PDCK01000042">
    <property type="protein sequence ID" value="PRQ39664.1"/>
    <property type="molecule type" value="Genomic_DNA"/>
</dbReference>
<accession>A0A2P6QZQ0</accession>
<keyword evidence="1" id="KW-0812">Transmembrane</keyword>
<feature type="transmembrane region" description="Helical" evidence="1">
    <location>
        <begin position="147"/>
        <end position="170"/>
    </location>
</feature>